<dbReference type="EMBL" id="FUXA01000016">
    <property type="protein sequence ID" value="SJZ98684.1"/>
    <property type="molecule type" value="Genomic_DNA"/>
</dbReference>
<dbReference type="AlphaFoldDB" id="A0A1T4Q4T8"/>
<accession>A0A1T4Q4T8</accession>
<keyword evidence="1" id="KW-0812">Transmembrane</keyword>
<organism evidence="2 3">
    <name type="scientific">Eubacterium ruminantium</name>
    <dbReference type="NCBI Taxonomy" id="42322"/>
    <lineage>
        <taxon>Bacteria</taxon>
        <taxon>Bacillati</taxon>
        <taxon>Bacillota</taxon>
        <taxon>Clostridia</taxon>
        <taxon>Eubacteriales</taxon>
        <taxon>Eubacteriaceae</taxon>
        <taxon>Eubacterium</taxon>
    </lineage>
</organism>
<protein>
    <submittedName>
        <fullName evidence="2">Uncharacterized protein</fullName>
    </submittedName>
</protein>
<evidence type="ECO:0000313" key="3">
    <source>
        <dbReference type="Proteomes" id="UP000189857"/>
    </source>
</evidence>
<evidence type="ECO:0000256" key="1">
    <source>
        <dbReference type="SAM" id="Phobius"/>
    </source>
</evidence>
<feature type="transmembrane region" description="Helical" evidence="1">
    <location>
        <begin position="6"/>
        <end position="25"/>
    </location>
</feature>
<keyword evidence="1" id="KW-0472">Membrane</keyword>
<name>A0A1T4Q4T8_9FIRM</name>
<keyword evidence="1" id="KW-1133">Transmembrane helix</keyword>
<reference evidence="2 3" key="1">
    <citation type="submission" date="2017-02" db="EMBL/GenBank/DDBJ databases">
        <authorList>
            <person name="Peterson S.W."/>
        </authorList>
    </citation>
    <scope>NUCLEOTIDE SEQUENCE [LARGE SCALE GENOMIC DNA]</scope>
    <source>
        <strain evidence="2 3">ATCC 17233</strain>
    </source>
</reference>
<gene>
    <name evidence="2" type="ORF">SAMN02745110_02258</name>
</gene>
<evidence type="ECO:0000313" key="2">
    <source>
        <dbReference type="EMBL" id="SJZ98684.1"/>
    </source>
</evidence>
<feature type="transmembrane region" description="Helical" evidence="1">
    <location>
        <begin position="37"/>
        <end position="57"/>
    </location>
</feature>
<proteinExistence type="predicted"/>
<sequence length="108" mass="11548">MGDEVFADHGVFAVDGFVEAFYLGIFKLNLFFIEAELLLVEFFGFLVVGVLAGEAGLELGDDFLFKVEAGLEDAGVEIIICGWGRENIDDGAENLVIVVVVVAGCGKN</sequence>
<keyword evidence="3" id="KW-1185">Reference proteome</keyword>
<dbReference type="Proteomes" id="UP000189857">
    <property type="component" value="Unassembled WGS sequence"/>
</dbReference>